<gene>
    <name evidence="3" type="primary">YBL086C</name>
    <name evidence="3" type="ORF">ATY40_BA7501877</name>
</gene>
<dbReference type="InterPro" id="IPR039931">
    <property type="entry name" value="EEIG1/2-like"/>
</dbReference>
<feature type="compositionally biased region" description="Polar residues" evidence="1">
    <location>
        <begin position="181"/>
        <end position="205"/>
    </location>
</feature>
<evidence type="ECO:0000259" key="2">
    <source>
        <dbReference type="PROSITE" id="PS51840"/>
    </source>
</evidence>
<feature type="region of interest" description="Disordered" evidence="1">
    <location>
        <begin position="379"/>
        <end position="403"/>
    </location>
</feature>
<proteinExistence type="predicted"/>
<feature type="domain" description="C2 NT-type" evidence="2">
    <location>
        <begin position="3"/>
        <end position="174"/>
    </location>
</feature>
<feature type="compositionally biased region" description="Polar residues" evidence="1">
    <location>
        <begin position="55"/>
        <end position="65"/>
    </location>
</feature>
<dbReference type="EMBL" id="CP014585">
    <property type="protein sequence ID" value="ANZ75420.1"/>
    <property type="molecule type" value="Genomic_DNA"/>
</dbReference>
<evidence type="ECO:0000256" key="1">
    <source>
        <dbReference type="SAM" id="MobiDB-lite"/>
    </source>
</evidence>
<name>A0A1B2JBM9_PICPA</name>
<protein>
    <submittedName>
        <fullName evidence="3">BA75_01877T0</fullName>
    </submittedName>
</protein>
<accession>A0A1B2JBM9</accession>
<evidence type="ECO:0000313" key="3">
    <source>
        <dbReference type="EMBL" id="ANZ75420.1"/>
    </source>
</evidence>
<feature type="region of interest" description="Disordered" evidence="1">
    <location>
        <begin position="232"/>
        <end position="264"/>
    </location>
</feature>
<dbReference type="Proteomes" id="UP000094565">
    <property type="component" value="Chromosome 2"/>
</dbReference>
<dbReference type="AlphaFoldDB" id="A0A1B2JBM9"/>
<dbReference type="PANTHER" id="PTHR21456:SF1">
    <property type="entry name" value="C2 NT-TYPE DOMAIN-CONTAINING PROTEIN"/>
    <property type="match status" value="1"/>
</dbReference>
<feature type="compositionally biased region" description="Acidic residues" evidence="1">
    <location>
        <begin position="380"/>
        <end position="399"/>
    </location>
</feature>
<feature type="region of interest" description="Disordered" evidence="1">
    <location>
        <begin position="177"/>
        <end position="209"/>
    </location>
</feature>
<sequence>MNVLKHNMRKHRFHLYMAISELINIPQLAGKVYVKVQIRNKGSHSNSHDVEASKSMGTHVSYQSQTEKEPIENNKVTWNYQNHDIILKIGEDQKTGLMENKWLLLKVYVEYQDQDTRATSSSNKHPKKLQKVRLGKIAVNLTEYINFTEMTTNRYLLADSKINSICKISILMKHLDDKKTNGPSSGYSSYRNTVASPASRNSMDSSPEREFNVPRLETSHIFQGLNQVIDEDTNSSFGENNSTSNPNSALTSPLTPTKHRSTNVKRDAREQLHFLPGHTKSSVNQDSRNKSSILTDPTLNYLVSKTLQYSWFNIGDDFYPEFTPSECVEDIFYNGTGWKRNEDGVAFIDILHGSYENSPNGPTHDSEVRSQWITKMQKFDEDEPDPDDNDLFNDLDDFDHDSRRRTPKLLGLADLRDDLKSWHISLDPEDKKQL</sequence>
<dbReference type="PROSITE" id="PS51840">
    <property type="entry name" value="C2_NT"/>
    <property type="match status" value="1"/>
</dbReference>
<dbReference type="PANTHER" id="PTHR21456">
    <property type="entry name" value="FAMILY WITH SEQUENCE SIMILARITY 102"/>
    <property type="match status" value="1"/>
</dbReference>
<feature type="region of interest" description="Disordered" evidence="1">
    <location>
        <begin position="43"/>
        <end position="68"/>
    </location>
</feature>
<keyword evidence="4" id="KW-1185">Reference proteome</keyword>
<dbReference type="InterPro" id="IPR019448">
    <property type="entry name" value="NT-C2"/>
</dbReference>
<dbReference type="OrthoDB" id="3365224at2759"/>
<reference evidence="3 4" key="1">
    <citation type="submission" date="2016-02" db="EMBL/GenBank/DDBJ databases">
        <title>Comparative genomic and transcriptomic foundation for Pichia pastoris.</title>
        <authorList>
            <person name="Love K.R."/>
            <person name="Shah K.A."/>
            <person name="Whittaker C.A."/>
            <person name="Wu J."/>
            <person name="Bartlett M.C."/>
            <person name="Ma D."/>
            <person name="Leeson R.L."/>
            <person name="Priest M."/>
            <person name="Young S.K."/>
            <person name="Love J.C."/>
        </authorList>
    </citation>
    <scope>NUCLEOTIDE SEQUENCE [LARGE SCALE GENOMIC DNA]</scope>
    <source>
        <strain evidence="3 4">ATCC 28485</strain>
    </source>
</reference>
<feature type="compositionally biased region" description="Polar residues" evidence="1">
    <location>
        <begin position="234"/>
        <end position="255"/>
    </location>
</feature>
<evidence type="ECO:0000313" key="4">
    <source>
        <dbReference type="Proteomes" id="UP000094565"/>
    </source>
</evidence>
<organism evidence="3 4">
    <name type="scientific">Komagataella pastoris</name>
    <name type="common">Yeast</name>
    <name type="synonym">Pichia pastoris</name>
    <dbReference type="NCBI Taxonomy" id="4922"/>
    <lineage>
        <taxon>Eukaryota</taxon>
        <taxon>Fungi</taxon>
        <taxon>Dikarya</taxon>
        <taxon>Ascomycota</taxon>
        <taxon>Saccharomycotina</taxon>
        <taxon>Pichiomycetes</taxon>
        <taxon>Pichiales</taxon>
        <taxon>Pichiaceae</taxon>
        <taxon>Komagataella</taxon>
    </lineage>
</organism>
<dbReference type="Pfam" id="PF10358">
    <property type="entry name" value="NT-C2"/>
    <property type="match status" value="1"/>
</dbReference>